<comment type="caution">
    <text evidence="2">The sequence shown here is derived from an EMBL/GenBank/DDBJ whole genome shotgun (WGS) entry which is preliminary data.</text>
</comment>
<dbReference type="Gene3D" id="2.60.120.260">
    <property type="entry name" value="Galactose-binding domain-like"/>
    <property type="match status" value="1"/>
</dbReference>
<keyword evidence="3" id="KW-1185">Reference proteome</keyword>
<dbReference type="PANTHER" id="PTHR45713:SF15">
    <property type="entry name" value="F5_8 TYPE C DOMAIN-CONTAINING PROTEIN"/>
    <property type="match status" value="1"/>
</dbReference>
<evidence type="ECO:0000313" key="2">
    <source>
        <dbReference type="EMBL" id="KAF6023013.1"/>
    </source>
</evidence>
<name>A0A7J7JAL4_BUGNE</name>
<evidence type="ECO:0000259" key="1">
    <source>
        <dbReference type="Pfam" id="PF00754"/>
    </source>
</evidence>
<dbReference type="PANTHER" id="PTHR45713">
    <property type="entry name" value="FTP DOMAIN-CONTAINING PROTEIN"/>
    <property type="match status" value="1"/>
</dbReference>
<dbReference type="Proteomes" id="UP000593567">
    <property type="component" value="Unassembled WGS sequence"/>
</dbReference>
<dbReference type="InterPro" id="IPR008979">
    <property type="entry name" value="Galactose-bd-like_sf"/>
</dbReference>
<dbReference type="Gene3D" id="2.60.120.200">
    <property type="match status" value="1"/>
</dbReference>
<dbReference type="Pfam" id="PF00754">
    <property type="entry name" value="F5_F8_type_C"/>
    <property type="match status" value="1"/>
</dbReference>
<dbReference type="EMBL" id="VXIV02002774">
    <property type="protein sequence ID" value="KAF6023013.1"/>
    <property type="molecule type" value="Genomic_DNA"/>
</dbReference>
<dbReference type="InterPro" id="IPR013320">
    <property type="entry name" value="ConA-like_dom_sf"/>
</dbReference>
<reference evidence="2" key="1">
    <citation type="submission" date="2020-06" db="EMBL/GenBank/DDBJ databases">
        <title>Draft genome of Bugula neritina, a colonial animal packing powerful symbionts and potential medicines.</title>
        <authorList>
            <person name="Rayko M."/>
        </authorList>
    </citation>
    <scope>NUCLEOTIDE SEQUENCE [LARGE SCALE GENOMIC DNA]</scope>
    <source>
        <strain evidence="2">Kwan_BN1</strain>
    </source>
</reference>
<dbReference type="InterPro" id="IPR000421">
    <property type="entry name" value="FA58C"/>
</dbReference>
<dbReference type="AlphaFoldDB" id="A0A7J7JAL4"/>
<sequence length="721" mass="78359">MKVKVYDKDDGSVSETVFDNVQSLFNNIWHLLCLSKEPDKDKFLGELGPMYVWSDSSVLHDGGDTIFSDPELMWQLSHYGRAPAPAFILAPDNIAQVGTLGPIYKIQPFFGGNLTYAMPATCLAGTNTMTTGREYMGRTRDSTCQHLQTYDRFYTRDTSGYWINGLEAQTGCRNFLWHGYDSSHTLTCSSGSNTWHECVGGTPDIPICSSIVSGKTASSSSESSGKEADKAFDGDPATYFESGDDEPGWWQVDLHLDYTVHQISWLPVDSDKNFNIGFYVITQTNVYQLCDRFGPVVKNELSVRRHVFCYHQPIGRYVRLTNGISGSEKFSVNEVEVYGELAVETDLDGDNSFREDCNYGFQNAGWSEWTSTAGSCSGTEVCGIGHKVNARRDCTANSEYDLTCSATTEYKLISATNCVRTKFCGGRYRLDYLTQFSNALSTSTPGGTATGATAIQIVPATDPVRAGPLTAAYLDGSSSITFPSGNEYLDLQLFGTISILFQSNQASQTAVVVGYNGGSGLGFTLNSGSLVFTYPCTGADITESVAVPNNEWVFAAATYSATTSGPTGESGANVEVFVARQDGSVLLTQTYTSTCTATIAGQLVAGNGLVGYLSCLGVEEEAVDYDGLVQKRAVCMGNWKMMFKASSLVPTVDDRSWMTCGLMVVSSMMMTQPHYLLSLPVCISQLMLTPGMTTPTSTRWHSDCLTDWGGFLGSSYLTRVT</sequence>
<proteinExistence type="predicted"/>
<dbReference type="SUPFAM" id="SSF49785">
    <property type="entry name" value="Galactose-binding domain-like"/>
    <property type="match status" value="1"/>
</dbReference>
<protein>
    <recommendedName>
        <fullName evidence="1">F5/8 type C domain-containing protein</fullName>
    </recommendedName>
</protein>
<feature type="domain" description="F5/8 type C" evidence="1">
    <location>
        <begin position="216"/>
        <end position="321"/>
    </location>
</feature>
<accession>A0A7J7JAL4</accession>
<evidence type="ECO:0000313" key="3">
    <source>
        <dbReference type="Proteomes" id="UP000593567"/>
    </source>
</evidence>
<dbReference type="SUPFAM" id="SSF49899">
    <property type="entry name" value="Concanavalin A-like lectins/glucanases"/>
    <property type="match status" value="1"/>
</dbReference>
<gene>
    <name evidence="2" type="ORF">EB796_018679</name>
</gene>
<dbReference type="InterPro" id="IPR051941">
    <property type="entry name" value="BG_Antigen-Binding_Lectin"/>
</dbReference>
<organism evidence="2 3">
    <name type="scientific">Bugula neritina</name>
    <name type="common">Brown bryozoan</name>
    <name type="synonym">Sertularia neritina</name>
    <dbReference type="NCBI Taxonomy" id="10212"/>
    <lineage>
        <taxon>Eukaryota</taxon>
        <taxon>Metazoa</taxon>
        <taxon>Spiralia</taxon>
        <taxon>Lophotrochozoa</taxon>
        <taxon>Bryozoa</taxon>
        <taxon>Gymnolaemata</taxon>
        <taxon>Cheilostomatida</taxon>
        <taxon>Flustrina</taxon>
        <taxon>Buguloidea</taxon>
        <taxon>Bugulidae</taxon>
        <taxon>Bugula</taxon>
    </lineage>
</organism>